<dbReference type="Proteomes" id="UP000199309">
    <property type="component" value="Unassembled WGS sequence"/>
</dbReference>
<sequence>MGSVDLLLHQLEIFAVLIFVGIIGIKTNALDENYLSNLSKLIMRLILPIMIFTKVINGATREDMLSCGGEVIVTTLAMYAILFVSGWVLTRVFSLKGNYGRVFWAATMFGNVGFIGIPLLLGMLPERGMLYMALFSIIDQIMLWSIGFYLTLPKEKVVHNSVKENMKNLLNPAMLAIFLAILCTYMEWKLPLTINQALTAVGDATTPLSLIYIGGSFCLYDVKRFITKIEYYAIVLIKMIAIPVLFYYILEYFHVSKEIAVFITILTGMPSMAAVAMFARVNQSDEECALGAIMITTVSCLATLPLVAYLTNF</sequence>
<evidence type="ECO:0000313" key="10">
    <source>
        <dbReference type="Proteomes" id="UP000199309"/>
    </source>
</evidence>
<comment type="similarity">
    <text evidence="2">Belongs to the auxin efflux carrier (TC 2.A.69) family.</text>
</comment>
<evidence type="ECO:0000256" key="5">
    <source>
        <dbReference type="ARBA" id="ARBA00022692"/>
    </source>
</evidence>
<evidence type="ECO:0000256" key="8">
    <source>
        <dbReference type="SAM" id="Phobius"/>
    </source>
</evidence>
<dbReference type="AlphaFoldDB" id="A0A1G9Q5Y2"/>
<feature type="transmembrane region" description="Helical" evidence="8">
    <location>
        <begin position="232"/>
        <end position="253"/>
    </location>
</feature>
<keyword evidence="4" id="KW-1003">Cell membrane</keyword>
<dbReference type="GO" id="GO:0055085">
    <property type="term" value="P:transmembrane transport"/>
    <property type="evidence" value="ECO:0007669"/>
    <property type="project" value="InterPro"/>
</dbReference>
<dbReference type="RefSeq" id="WP_091647261.1">
    <property type="nucleotide sequence ID" value="NZ_FNHQ01000001.1"/>
</dbReference>
<comment type="subcellular location">
    <subcellularLocation>
        <location evidence="1">Cell membrane</location>
        <topology evidence="1">Multi-pass membrane protein</topology>
    </subcellularLocation>
</comment>
<feature type="transmembrane region" description="Helical" evidence="8">
    <location>
        <begin position="71"/>
        <end position="90"/>
    </location>
</feature>
<keyword evidence="5 8" id="KW-0812">Transmembrane</keyword>
<keyword evidence="3" id="KW-0813">Transport</keyword>
<dbReference type="InterPro" id="IPR038770">
    <property type="entry name" value="Na+/solute_symporter_sf"/>
</dbReference>
<feature type="transmembrane region" description="Helical" evidence="8">
    <location>
        <begin position="169"/>
        <end position="188"/>
    </location>
</feature>
<keyword evidence="7 8" id="KW-0472">Membrane</keyword>
<dbReference type="Pfam" id="PF03547">
    <property type="entry name" value="Mem_trans"/>
    <property type="match status" value="1"/>
</dbReference>
<evidence type="ECO:0000256" key="1">
    <source>
        <dbReference type="ARBA" id="ARBA00004651"/>
    </source>
</evidence>
<dbReference type="PANTHER" id="PTHR36838">
    <property type="entry name" value="AUXIN EFFLUX CARRIER FAMILY PROTEIN"/>
    <property type="match status" value="1"/>
</dbReference>
<feature type="transmembrane region" description="Helical" evidence="8">
    <location>
        <begin position="200"/>
        <end position="220"/>
    </location>
</feature>
<dbReference type="EMBL" id="FNHQ01000001">
    <property type="protein sequence ID" value="SDM06406.1"/>
    <property type="molecule type" value="Genomic_DNA"/>
</dbReference>
<dbReference type="STRING" id="349095.SAMN05660299_00122"/>
<feature type="transmembrane region" description="Helical" evidence="8">
    <location>
        <begin position="259"/>
        <end position="281"/>
    </location>
</feature>
<accession>A0A1G9Q5Y2</accession>
<evidence type="ECO:0008006" key="11">
    <source>
        <dbReference type="Google" id="ProtNLM"/>
    </source>
</evidence>
<evidence type="ECO:0000256" key="3">
    <source>
        <dbReference type="ARBA" id="ARBA00022448"/>
    </source>
</evidence>
<dbReference type="PANTHER" id="PTHR36838:SF1">
    <property type="entry name" value="SLR1864 PROTEIN"/>
    <property type="match status" value="1"/>
</dbReference>
<organism evidence="9 10">
    <name type="scientific">Megasphaera paucivorans</name>
    <dbReference type="NCBI Taxonomy" id="349095"/>
    <lineage>
        <taxon>Bacteria</taxon>
        <taxon>Bacillati</taxon>
        <taxon>Bacillota</taxon>
        <taxon>Negativicutes</taxon>
        <taxon>Veillonellales</taxon>
        <taxon>Veillonellaceae</taxon>
        <taxon>Megasphaera</taxon>
    </lineage>
</organism>
<keyword evidence="10" id="KW-1185">Reference proteome</keyword>
<feature type="transmembrane region" description="Helical" evidence="8">
    <location>
        <begin position="41"/>
        <end position="59"/>
    </location>
</feature>
<keyword evidence="6 8" id="KW-1133">Transmembrane helix</keyword>
<dbReference type="InterPro" id="IPR004776">
    <property type="entry name" value="Mem_transp_PIN-like"/>
</dbReference>
<protein>
    <recommendedName>
        <fullName evidence="11">Permease</fullName>
    </recommendedName>
</protein>
<dbReference type="Gene3D" id="1.20.1530.20">
    <property type="match status" value="2"/>
</dbReference>
<evidence type="ECO:0000256" key="6">
    <source>
        <dbReference type="ARBA" id="ARBA00022989"/>
    </source>
</evidence>
<evidence type="ECO:0000256" key="4">
    <source>
        <dbReference type="ARBA" id="ARBA00022475"/>
    </source>
</evidence>
<feature type="transmembrane region" description="Helical" evidence="8">
    <location>
        <begin position="6"/>
        <end position="29"/>
    </location>
</feature>
<evidence type="ECO:0000256" key="2">
    <source>
        <dbReference type="ARBA" id="ARBA00010145"/>
    </source>
</evidence>
<feature type="transmembrane region" description="Helical" evidence="8">
    <location>
        <begin position="102"/>
        <end position="124"/>
    </location>
</feature>
<proteinExistence type="inferred from homology"/>
<feature type="transmembrane region" description="Helical" evidence="8">
    <location>
        <begin position="130"/>
        <end position="149"/>
    </location>
</feature>
<name>A0A1G9Q5Y2_9FIRM</name>
<evidence type="ECO:0000313" key="9">
    <source>
        <dbReference type="EMBL" id="SDM06406.1"/>
    </source>
</evidence>
<dbReference type="GO" id="GO:0005886">
    <property type="term" value="C:plasma membrane"/>
    <property type="evidence" value="ECO:0007669"/>
    <property type="project" value="UniProtKB-SubCell"/>
</dbReference>
<gene>
    <name evidence="9" type="ORF">SAMN05660299_00122</name>
</gene>
<reference evidence="9 10" key="1">
    <citation type="submission" date="2016-10" db="EMBL/GenBank/DDBJ databases">
        <authorList>
            <person name="de Groot N.N."/>
        </authorList>
    </citation>
    <scope>NUCLEOTIDE SEQUENCE [LARGE SCALE GENOMIC DNA]</scope>
    <source>
        <strain evidence="9 10">DSM 16981</strain>
    </source>
</reference>
<feature type="transmembrane region" description="Helical" evidence="8">
    <location>
        <begin position="288"/>
        <end position="310"/>
    </location>
</feature>
<evidence type="ECO:0000256" key="7">
    <source>
        <dbReference type="ARBA" id="ARBA00023136"/>
    </source>
</evidence>
<dbReference type="OrthoDB" id="9798064at2"/>